<feature type="compositionally biased region" description="Polar residues" evidence="2">
    <location>
        <begin position="1044"/>
        <end position="1054"/>
    </location>
</feature>
<feature type="region of interest" description="Disordered" evidence="2">
    <location>
        <begin position="938"/>
        <end position="998"/>
    </location>
</feature>
<feature type="compositionally biased region" description="Gly residues" evidence="2">
    <location>
        <begin position="2187"/>
        <end position="2197"/>
    </location>
</feature>
<dbReference type="PANTHER" id="PTHR43941">
    <property type="entry name" value="STRUCTURAL MAINTENANCE OF CHROMOSOMES PROTEIN 2"/>
    <property type="match status" value="1"/>
</dbReference>
<feature type="compositionally biased region" description="Basic and acidic residues" evidence="2">
    <location>
        <begin position="275"/>
        <end position="284"/>
    </location>
</feature>
<feature type="region of interest" description="Disordered" evidence="2">
    <location>
        <begin position="2181"/>
        <end position="2204"/>
    </location>
</feature>
<feature type="compositionally biased region" description="Basic and acidic residues" evidence="2">
    <location>
        <begin position="796"/>
        <end position="819"/>
    </location>
</feature>
<dbReference type="VEuPathDB" id="ToxoDB:CSUI_004004"/>
<feature type="compositionally biased region" description="Basic and acidic residues" evidence="2">
    <location>
        <begin position="1156"/>
        <end position="1165"/>
    </location>
</feature>
<evidence type="ECO:0000313" key="4">
    <source>
        <dbReference type="Proteomes" id="UP000221165"/>
    </source>
</evidence>
<evidence type="ECO:0000256" key="2">
    <source>
        <dbReference type="SAM" id="MobiDB-lite"/>
    </source>
</evidence>
<reference evidence="3 4" key="1">
    <citation type="journal article" date="2017" name="Int. J. Parasitol.">
        <title>The genome of the protozoan parasite Cystoisospora suis and a reverse vaccinology approach to identify vaccine candidates.</title>
        <authorList>
            <person name="Palmieri N."/>
            <person name="Shrestha A."/>
            <person name="Ruttkowski B."/>
            <person name="Beck T."/>
            <person name="Vogl C."/>
            <person name="Tomley F."/>
            <person name="Blake D.P."/>
            <person name="Joachim A."/>
        </authorList>
    </citation>
    <scope>NUCLEOTIDE SEQUENCE [LARGE SCALE GENOMIC DNA]</scope>
    <source>
        <strain evidence="3 4">Wien I</strain>
    </source>
</reference>
<feature type="region of interest" description="Disordered" evidence="2">
    <location>
        <begin position="1773"/>
        <end position="1817"/>
    </location>
</feature>
<feature type="region of interest" description="Disordered" evidence="2">
    <location>
        <begin position="453"/>
        <end position="696"/>
    </location>
</feature>
<feature type="compositionally biased region" description="Low complexity" evidence="2">
    <location>
        <begin position="610"/>
        <end position="627"/>
    </location>
</feature>
<dbReference type="GeneID" id="94427410"/>
<feature type="compositionally biased region" description="Low complexity" evidence="2">
    <location>
        <begin position="551"/>
        <end position="570"/>
    </location>
</feature>
<dbReference type="Proteomes" id="UP000221165">
    <property type="component" value="Unassembled WGS sequence"/>
</dbReference>
<feature type="region of interest" description="Disordered" evidence="2">
    <location>
        <begin position="1972"/>
        <end position="2023"/>
    </location>
</feature>
<comment type="caution">
    <text evidence="3">The sequence shown here is derived from an EMBL/GenBank/DDBJ whole genome shotgun (WGS) entry which is preliminary data.</text>
</comment>
<dbReference type="RefSeq" id="XP_067923825.1">
    <property type="nucleotide sequence ID" value="XM_068064199.1"/>
</dbReference>
<feature type="coiled-coil region" evidence="1">
    <location>
        <begin position="2073"/>
        <end position="2166"/>
    </location>
</feature>
<feature type="compositionally biased region" description="Polar residues" evidence="2">
    <location>
        <begin position="660"/>
        <end position="696"/>
    </location>
</feature>
<feature type="compositionally biased region" description="Low complexity" evidence="2">
    <location>
        <begin position="29"/>
        <end position="39"/>
    </location>
</feature>
<feature type="compositionally biased region" description="Polar residues" evidence="2">
    <location>
        <begin position="1087"/>
        <end position="1096"/>
    </location>
</feature>
<feature type="compositionally biased region" description="Low complexity" evidence="2">
    <location>
        <begin position="1254"/>
        <end position="1264"/>
    </location>
</feature>
<feature type="coiled-coil region" evidence="1">
    <location>
        <begin position="2434"/>
        <end position="2489"/>
    </location>
</feature>
<feature type="compositionally biased region" description="Basic and acidic residues" evidence="2">
    <location>
        <begin position="975"/>
        <end position="996"/>
    </location>
</feature>
<evidence type="ECO:0000256" key="1">
    <source>
        <dbReference type="SAM" id="Coils"/>
    </source>
</evidence>
<feature type="region of interest" description="Disordered" evidence="2">
    <location>
        <begin position="267"/>
        <end position="322"/>
    </location>
</feature>
<proteinExistence type="predicted"/>
<dbReference type="EMBL" id="MIGC01001798">
    <property type="protein sequence ID" value="PHJ22148.1"/>
    <property type="molecule type" value="Genomic_DNA"/>
</dbReference>
<feature type="compositionally biased region" description="Low complexity" evidence="2">
    <location>
        <begin position="93"/>
        <end position="130"/>
    </location>
</feature>
<feature type="coiled-coil region" evidence="1">
    <location>
        <begin position="2245"/>
        <end position="2272"/>
    </location>
</feature>
<feature type="compositionally biased region" description="Basic and acidic residues" evidence="2">
    <location>
        <begin position="509"/>
        <end position="548"/>
    </location>
</feature>
<gene>
    <name evidence="3" type="ORF">CSUI_004004</name>
</gene>
<feature type="region of interest" description="Disordered" evidence="2">
    <location>
        <begin position="1469"/>
        <end position="1496"/>
    </location>
</feature>
<feature type="region of interest" description="Disordered" evidence="2">
    <location>
        <begin position="1215"/>
        <end position="1381"/>
    </location>
</feature>
<feature type="region of interest" description="Disordered" evidence="2">
    <location>
        <begin position="851"/>
        <end position="920"/>
    </location>
</feature>
<feature type="compositionally biased region" description="Low complexity" evidence="2">
    <location>
        <begin position="1331"/>
        <end position="1346"/>
    </location>
</feature>
<feature type="compositionally biased region" description="Polar residues" evidence="2">
    <location>
        <begin position="417"/>
        <end position="426"/>
    </location>
</feature>
<feature type="region of interest" description="Disordered" evidence="2">
    <location>
        <begin position="716"/>
        <end position="825"/>
    </location>
</feature>
<evidence type="ECO:0000313" key="3">
    <source>
        <dbReference type="EMBL" id="PHJ22148.1"/>
    </source>
</evidence>
<feature type="region of interest" description="Disordered" evidence="2">
    <location>
        <begin position="1067"/>
        <end position="1115"/>
    </location>
</feature>
<organism evidence="3 4">
    <name type="scientific">Cystoisospora suis</name>
    <dbReference type="NCBI Taxonomy" id="483139"/>
    <lineage>
        <taxon>Eukaryota</taxon>
        <taxon>Sar</taxon>
        <taxon>Alveolata</taxon>
        <taxon>Apicomplexa</taxon>
        <taxon>Conoidasida</taxon>
        <taxon>Coccidia</taxon>
        <taxon>Eucoccidiorida</taxon>
        <taxon>Eimeriorina</taxon>
        <taxon>Sarcocystidae</taxon>
        <taxon>Cystoisospora</taxon>
    </lineage>
</organism>
<feature type="region of interest" description="Disordered" evidence="2">
    <location>
        <begin position="1015"/>
        <end position="1054"/>
    </location>
</feature>
<feature type="compositionally biased region" description="Basic and acidic residues" evidence="2">
    <location>
        <begin position="480"/>
        <end position="489"/>
    </location>
</feature>
<feature type="region of interest" description="Disordered" evidence="2">
    <location>
        <begin position="1"/>
        <end position="191"/>
    </location>
</feature>
<feature type="region of interest" description="Disordered" evidence="2">
    <location>
        <begin position="1137"/>
        <end position="1194"/>
    </location>
</feature>
<feature type="compositionally biased region" description="Basic and acidic residues" evidence="2">
    <location>
        <begin position="1278"/>
        <end position="1287"/>
    </location>
</feature>
<feature type="region of interest" description="Disordered" evidence="2">
    <location>
        <begin position="207"/>
        <end position="249"/>
    </location>
</feature>
<dbReference type="PANTHER" id="PTHR43941:SF1">
    <property type="entry name" value="STRUCTURAL MAINTENANCE OF CHROMOSOMES PROTEIN 2"/>
    <property type="match status" value="1"/>
</dbReference>
<protein>
    <submittedName>
        <fullName evidence="3">Uncharacterized protein</fullName>
    </submittedName>
</protein>
<feature type="compositionally biased region" description="Pro residues" evidence="2">
    <location>
        <begin position="40"/>
        <end position="54"/>
    </location>
</feature>
<feature type="compositionally biased region" description="Polar residues" evidence="2">
    <location>
        <begin position="942"/>
        <end position="951"/>
    </location>
</feature>
<feature type="compositionally biased region" description="Gly residues" evidence="2">
    <location>
        <begin position="1169"/>
        <end position="1179"/>
    </location>
</feature>
<feature type="compositionally biased region" description="Low complexity" evidence="2">
    <location>
        <begin position="1019"/>
        <end position="1043"/>
    </location>
</feature>
<feature type="region of interest" description="Disordered" evidence="2">
    <location>
        <begin position="375"/>
        <end position="426"/>
    </location>
</feature>
<keyword evidence="1" id="KW-0175">Coiled coil</keyword>
<keyword evidence="4" id="KW-1185">Reference proteome</keyword>
<feature type="compositionally biased region" description="Polar residues" evidence="2">
    <location>
        <begin position="893"/>
        <end position="910"/>
    </location>
</feature>
<dbReference type="OrthoDB" id="332080at2759"/>
<name>A0A2C6L251_9APIC</name>
<accession>A0A2C6L251</accession>
<sequence>MVSSSTAGTVAGRGHEFVVASPSPGGCHPVSCPSSLPPSSARPPSPFVSPPPSVCSPSASPFRQWDSWEGETSRAQNSCGTRPTYGIEKNTVGSRRGSTSRSPSSDCVCSNSSCSCHDPASSGSLSSSFSGERRGSDQASGTLRATSHDSKNALSRTGNRRQDAQCSRSFLAEDSRHAYPPSSANGLSSRCAEESFAHNERSMYYLQYSPRRSSDGVPDSRAMSPREATRAVAHTSSGGFHPHVPVSGSPVNKAAVFPRVSSFESQKVPRWNAAEQRDSDHDASPQKLWSEQSGVAVPASPTSLRRGAASSPGCALLSTPGRGPLLLSELDTPFDLVRMNKGIAFLAGKHAKHSGGQGPAVQKYVASLPFSPLRQEVSEARPGHTFSPGREGKTARNPGSEGACRSENPGAEKGPENWQTQGRTGSTVAFGGDKFVCPRDTQPVYSADIAVSFGRQEESSPLDGGTGGREGQSPRGSRQTRVDESDGASRRQGALSRPPTAKAMQTAFHRGEEARDHSSERLVHNQQDRRAEQRHSVRDERRRREPAECFRQSLRRSAGSSGSDSQQQDFGSERRLPSENRQQTQERQGRRRAMLGEADSRHVNVSNLDSYSASGRSSSLSEQLQGSTDDSAAELSSHPRRSERSNAGGETRVRVRTLPERTTTQGSHLTSPCSASSVTRTSPCSSLQVGKVSPTSAAAQEILRSRQLLEAAERMLRGEKGGGDRTSRRVERHLLSRQSGGRERRRKSEGVRRQTADGSDTSDEPPAKVRSHSAPLAVVPEGFPDGVTEQLASVTETREENPLSHHLSEETSADVHEFPVKSTPVKKSVISSVASGGGEHAADRPATTLHSEGVPLAGLGGNSRLPDPATIREKEAEGSRVSGTYSRGREGSQYLQKSSMDTSGEPQHSAGHQETHIIHGRGNPLLGSWLLVDGTEGDAVGSGQSVPVRTVTSKDGDDKSTGGFDDELSRPGGLQKREDNERPQVAENRREGEKDQFGAVRISAKEGYRLANSRCTTAGSEPFSSFSSSSSSGLTGSGMLNSGTVTPAQVSDSTSSGRLQLFELGRWEQGSSPAPSPYTVFREGRTAPSSLSTTISPLRDGSLRRNGSQAAVAAGGGGNCGSVKLGCTDIHSGLTEEMQPGVTLPPSRVQVPESSPIEHKNKDTEGAPGALGTGGGTGNGAEETRPESDTQNAIPRTASKLFASHLERSLFTSRQGGTFECSGSRVQDERSACGMPGKGRATPASALSAAHPVSSRPSSQFSSGSGVGLEGLRGPPRATRDCEDLTVERPSPYYHSGTPTSSPGRHPHPLACTADFGVAATTDTENTPPASCRSASPSGYSSSPSSFYHRKRSFGLPSSSLPRGAGHAEGDSHSSAENSQGSYTRVYRRPLGNDGLHHSFLGVFTAAQRADECKQNCEEGVLHLGKSFPGSSESPSPVIGGLTLQRNESDEADSDAALSAAHSLQACEEEGEQRRHVQGIRGRPYPLSHLDETKSPGSLCPYRTDLSQGERIPVHAFSGKAAGRLVSCTLASKPSNTPLRPSAGFARADTVVRLPQSASGTEGFAPSTNDSGSGGVVFVEASLDFPSHSYLSGNEVAERPTGESIPSAQQQQVFEGGHYYEERQEVAFTLESQAGHDERFTDMQPDALWPAGESGEARSGDGETVEQRWSGHAHLQERGAYPLPLEADYTHDGVRQCDETTLAENQQMQANMLSSWQGVSAQPPRRDRRDVSLSEEDAYRTWEKGALRGPPALVLHAHQHEGGQARRTRELWEQGAAENEGKWFSEEEEGSRSRQPVTAGPRVRPEEEESSHHIQGDETRGHLFASPQIPFGQNMGRANGIHLAGRSVSESPRELTRSEVHRRHCEIVARGDADILPEHHRPQARSEPTPAERSYYPRKEVGLVICGKEGIKEEPSQSLDFFQLHGDGSRETLSNKVKGESDRGATFDENTEAAVEVMVQFMNQELQAAGFHRIDTGGPPPRRQLGSRRISTEEAVGVSACGDKDTGDSFSSGRSRGQEINPDDDVTTEAFIETDVYVHRVLEGMADKLHEVLVAYKSRGERLGILRREASSVGSLEVKCNAIREEKEEAEKQVASLRSLVSQLQRETEEAASTRAQLTQTQLRLEAAQKKIQAARRQLQMQTQQVRLKEREKEKLKEQLDAFVREDEQRRLRARRTLQDLFPSQGPVGGLAPGGGFLSPRTRQRETRQVRKTFAGAGGGGAGGSRSIQQERQLTEVSRYYEARIAGLQREVKSLTRALRETQANLEEVRQGRMGEEEIGALPSNWEEQELGVFRRHKAPQVIASFSTTITPTGALKAYAEGEDASLLRQFREGEERTCLLEVSSVPPLLEPSPCHVLDYASTVKGTTSGRRSRSLGASFVLASSGRAGDQQPSKFSSSCFAGFFEGCSGRRESGLSTSGRRLAADGDNTASDAKRWLEKVGRLEGALENLSRANRKLEQARRAEAEAQQGLRLKIAELEGRAEQLESELQARPTREAHVELQRQILELQDELNPKKSDEWRLADPRELIRQDRLKHDLRLASSSHGPLTHEESVALLEVSYGRTRGSTTRKTAR</sequence>
<feature type="compositionally biased region" description="Basic and acidic residues" evidence="2">
    <location>
        <begin position="716"/>
        <end position="755"/>
    </location>
</feature>